<keyword evidence="1" id="KW-0472">Membrane</keyword>
<comment type="caution">
    <text evidence="3">The sequence shown here is derived from an EMBL/GenBank/DDBJ whole genome shotgun (WGS) entry which is preliminary data.</text>
</comment>
<keyword evidence="1" id="KW-1133">Transmembrane helix</keyword>
<evidence type="ECO:0000259" key="2">
    <source>
        <dbReference type="Pfam" id="PF09990"/>
    </source>
</evidence>
<sequence>MDSRLRLAGNPIQPMLVTFPFGLFVCATVFDVAAVAGAPALLGQVGYWTMVAGLVAAALTAVAGLVDLWDATPGRTRRAAVSFNVTNAVAAGLFVLACLVRAGAPEHRVGGGVVVLEVLGLAVGSLGVALGTVLVRRFDRVPADAVPHDDADSSLAAVLPVPATNQAPAG</sequence>
<reference evidence="4" key="1">
    <citation type="journal article" date="2019" name="Int. J. Syst. Evol. Microbiol.">
        <title>The Global Catalogue of Microorganisms (GCM) 10K type strain sequencing project: providing services to taxonomists for standard genome sequencing and annotation.</title>
        <authorList>
            <consortium name="The Broad Institute Genomics Platform"/>
            <consortium name="The Broad Institute Genome Sequencing Center for Infectious Disease"/>
            <person name="Wu L."/>
            <person name="Ma J."/>
        </authorList>
    </citation>
    <scope>NUCLEOTIDE SEQUENCE [LARGE SCALE GENOMIC DNA]</scope>
    <source>
        <strain evidence="4">2902at01</strain>
    </source>
</reference>
<evidence type="ECO:0000313" key="3">
    <source>
        <dbReference type="EMBL" id="MFC4109242.1"/>
    </source>
</evidence>
<feature type="domain" description="DUF2231" evidence="2">
    <location>
        <begin position="9"/>
        <end position="138"/>
    </location>
</feature>
<dbReference type="Proteomes" id="UP001595868">
    <property type="component" value="Unassembled WGS sequence"/>
</dbReference>
<accession>A0ABV8KT08</accession>
<dbReference type="InterPro" id="IPR019251">
    <property type="entry name" value="DUF2231_TM"/>
</dbReference>
<keyword evidence="4" id="KW-1185">Reference proteome</keyword>
<gene>
    <name evidence="3" type="ORF">ACFOX0_25345</name>
</gene>
<evidence type="ECO:0000313" key="4">
    <source>
        <dbReference type="Proteomes" id="UP001595868"/>
    </source>
</evidence>
<feature type="transmembrane region" description="Helical" evidence="1">
    <location>
        <begin position="47"/>
        <end position="69"/>
    </location>
</feature>
<name>A0ABV8KT08_9ACTN</name>
<dbReference type="EMBL" id="JBHSBN010000022">
    <property type="protein sequence ID" value="MFC4109242.1"/>
    <property type="molecule type" value="Genomic_DNA"/>
</dbReference>
<keyword evidence="1" id="KW-0812">Transmembrane</keyword>
<evidence type="ECO:0000256" key="1">
    <source>
        <dbReference type="SAM" id="Phobius"/>
    </source>
</evidence>
<feature type="transmembrane region" description="Helical" evidence="1">
    <location>
        <begin position="21"/>
        <end position="41"/>
    </location>
</feature>
<protein>
    <submittedName>
        <fullName evidence="3">DUF2231 domain-containing protein</fullName>
    </submittedName>
</protein>
<organism evidence="3 4">
    <name type="scientific">Micromonospora zhanjiangensis</name>
    <dbReference type="NCBI Taxonomy" id="1522057"/>
    <lineage>
        <taxon>Bacteria</taxon>
        <taxon>Bacillati</taxon>
        <taxon>Actinomycetota</taxon>
        <taxon>Actinomycetes</taxon>
        <taxon>Micromonosporales</taxon>
        <taxon>Micromonosporaceae</taxon>
        <taxon>Micromonospora</taxon>
    </lineage>
</organism>
<feature type="transmembrane region" description="Helical" evidence="1">
    <location>
        <begin position="81"/>
        <end position="102"/>
    </location>
</feature>
<dbReference type="RefSeq" id="WP_377550403.1">
    <property type="nucleotide sequence ID" value="NZ_JBHSBN010000022.1"/>
</dbReference>
<feature type="transmembrane region" description="Helical" evidence="1">
    <location>
        <begin position="114"/>
        <end position="135"/>
    </location>
</feature>
<dbReference type="Pfam" id="PF09990">
    <property type="entry name" value="DUF2231"/>
    <property type="match status" value="1"/>
</dbReference>
<proteinExistence type="predicted"/>